<dbReference type="AlphaFoldDB" id="A0A9W6F8I2"/>
<accession>A0A9W6F8I2</accession>
<reference evidence="2 3" key="1">
    <citation type="journal article" date="2023" name="Commun. Biol.">
        <title>Reorganization of the ancestral sex-determining regions during the evolution of trioecy in Pleodorina starrii.</title>
        <authorList>
            <person name="Takahashi K."/>
            <person name="Suzuki S."/>
            <person name="Kawai-Toyooka H."/>
            <person name="Yamamoto K."/>
            <person name="Hamaji T."/>
            <person name="Ootsuki R."/>
            <person name="Yamaguchi H."/>
            <person name="Kawachi M."/>
            <person name="Higashiyama T."/>
            <person name="Nozaki H."/>
        </authorList>
    </citation>
    <scope>NUCLEOTIDE SEQUENCE [LARGE SCALE GENOMIC DNA]</scope>
    <source>
        <strain evidence="2 3">NIES-4479</strain>
    </source>
</reference>
<organism evidence="2 3">
    <name type="scientific">Pleodorina starrii</name>
    <dbReference type="NCBI Taxonomy" id="330485"/>
    <lineage>
        <taxon>Eukaryota</taxon>
        <taxon>Viridiplantae</taxon>
        <taxon>Chlorophyta</taxon>
        <taxon>core chlorophytes</taxon>
        <taxon>Chlorophyceae</taxon>
        <taxon>CS clade</taxon>
        <taxon>Chlamydomonadales</taxon>
        <taxon>Volvocaceae</taxon>
        <taxon>Pleodorina</taxon>
    </lineage>
</organism>
<dbReference type="Proteomes" id="UP001165080">
    <property type="component" value="Unassembled WGS sequence"/>
</dbReference>
<feature type="compositionally biased region" description="Polar residues" evidence="1">
    <location>
        <begin position="525"/>
        <end position="534"/>
    </location>
</feature>
<name>A0A9W6F8I2_9CHLO</name>
<evidence type="ECO:0000256" key="1">
    <source>
        <dbReference type="SAM" id="MobiDB-lite"/>
    </source>
</evidence>
<comment type="caution">
    <text evidence="2">The sequence shown here is derived from an EMBL/GenBank/DDBJ whole genome shotgun (WGS) entry which is preliminary data.</text>
</comment>
<evidence type="ECO:0000313" key="3">
    <source>
        <dbReference type="Proteomes" id="UP001165080"/>
    </source>
</evidence>
<evidence type="ECO:0000313" key="2">
    <source>
        <dbReference type="EMBL" id="GLC59715.1"/>
    </source>
</evidence>
<feature type="region of interest" description="Disordered" evidence="1">
    <location>
        <begin position="483"/>
        <end position="510"/>
    </location>
</feature>
<protein>
    <submittedName>
        <fullName evidence="2">Uncharacterized protein</fullName>
    </submittedName>
</protein>
<dbReference type="EMBL" id="BRXU01000029">
    <property type="protein sequence ID" value="GLC59715.1"/>
    <property type="molecule type" value="Genomic_DNA"/>
</dbReference>
<gene>
    <name evidence="2" type="primary">PLEST001438</name>
    <name evidence="2" type="ORF">PLESTB_001525800</name>
</gene>
<keyword evidence="3" id="KW-1185">Reference proteome</keyword>
<proteinExistence type="predicted"/>
<feature type="region of interest" description="Disordered" evidence="1">
    <location>
        <begin position="523"/>
        <end position="556"/>
    </location>
</feature>
<feature type="compositionally biased region" description="Low complexity" evidence="1">
    <location>
        <begin position="635"/>
        <end position="646"/>
    </location>
</feature>
<dbReference type="OrthoDB" id="544821at2759"/>
<feature type="region of interest" description="Disordered" evidence="1">
    <location>
        <begin position="635"/>
        <end position="673"/>
    </location>
</feature>
<feature type="compositionally biased region" description="Low complexity" evidence="1">
    <location>
        <begin position="483"/>
        <end position="494"/>
    </location>
</feature>
<sequence>MSVKEPVRGKKFPSFAEKVGSGYTLHIPGPTPASRVDIKPPQSVVPEDTNIWPCRCFQLLLVVSEYCAALSEFMAWGFPNGDAPPDDWGKLKAQVAGHTRDFIRTSAAVPPPSPGEAAPPGSLASLQARNAHSVWAAFTYCYFHGLAPARKDDGGEDAPQEWRDATSWLHRLVGETGWRQQGAVYQAIQHWVDATMGRLRSAFPNDAPEWLGGVWGAAGERHADVVVARAIGTRGRLEEAPSRYCPMYPLRVTGGKEPTGEFKRNQVKWKWGGRECRDRTIAGSCGVPPGYGQTSNCALGYLVVGDVIEAFVESAKNTTIAQAEQSDVMQAFFDTVLSSDTVPLKSDHLRYGYPSYLASCALGWKLALQQLPLWLEAAAGSAAAVGWGTGAQAGAALQIELVIPESVLDLGTLFAQPSQQGLNLRTEPPQQQQQQQVAPQMQQLLQQVQQQLQGLLQRQGPQQLPPCLLQHLKALALPYPQSPSITASQQQQAQPLPPSLSPAPQQAQLQVPQCLDPPLRAEQHMQPQQLQPSYSEREVPAAPQLPTGPQPQPQLQLPPLAQQHLQLQPEQQQSWVQLQRQWQQVQLAAAPQAPTQLALGLAPSAATGAAVQQHPSQLFPLSSAPAPAQFLGLASGSGSRGVSAARTDAPHGRGGGGVPPGGSEATAVLGGGALQPMQGDGRMREWASMPSAGGLGLGGGVSNGIIGGGSSGLGGGSGGGGGAVHSAGGLIAGSLGLGAGCSSVDIGIHKLDSLPPPGAPMARIITTEARVSRY</sequence>